<keyword evidence="1" id="KW-1133">Transmembrane helix</keyword>
<name>A0A0L6VSG2_9BASI</name>
<dbReference type="VEuPathDB" id="FungiDB:VP01_1117g3"/>
<reference evidence="2 3" key="1">
    <citation type="submission" date="2015-08" db="EMBL/GenBank/DDBJ databases">
        <title>Next Generation Sequencing and Analysis of the Genome of Puccinia sorghi L Schw, the Causal Agent of Maize Common Rust.</title>
        <authorList>
            <person name="Rochi L."/>
            <person name="Burguener G."/>
            <person name="Darino M."/>
            <person name="Turjanski A."/>
            <person name="Kreff E."/>
            <person name="Dieguez M.J."/>
            <person name="Sacco F."/>
        </authorList>
    </citation>
    <scope>NUCLEOTIDE SEQUENCE [LARGE SCALE GENOMIC DNA]</scope>
    <source>
        <strain evidence="2 3">RO10H11247</strain>
    </source>
</reference>
<sequence length="202" mass="21673">MAASSVLALPQPQGGSLDKVPLFLFLIGGLGGMLPSIGGLMPSAGGMMSSLGNIGGMMPFFGAMPGLGGIGGFGGNGSELFHWICSRCVERINTNAQGHSKSTKEGWKKEIGFLKQEFRYLHFVSKDDATDKTSVHLKKDNYLVIIIWLKIEQNYNSCFGTGKALAVGRPAKVKINGFEMMAINLQNQSPSKINLTPCQMND</sequence>
<organism evidence="2 3">
    <name type="scientific">Puccinia sorghi</name>
    <dbReference type="NCBI Taxonomy" id="27349"/>
    <lineage>
        <taxon>Eukaryota</taxon>
        <taxon>Fungi</taxon>
        <taxon>Dikarya</taxon>
        <taxon>Basidiomycota</taxon>
        <taxon>Pucciniomycotina</taxon>
        <taxon>Pucciniomycetes</taxon>
        <taxon>Pucciniales</taxon>
        <taxon>Pucciniaceae</taxon>
        <taxon>Puccinia</taxon>
    </lineage>
</organism>
<protein>
    <submittedName>
        <fullName evidence="2">Uncharacterized protein</fullName>
    </submittedName>
</protein>
<keyword evidence="1" id="KW-0812">Transmembrane</keyword>
<comment type="caution">
    <text evidence="2">The sequence shown here is derived from an EMBL/GenBank/DDBJ whole genome shotgun (WGS) entry which is preliminary data.</text>
</comment>
<dbReference type="OrthoDB" id="124484at2759"/>
<dbReference type="STRING" id="27349.A0A0L6VSG2"/>
<evidence type="ECO:0000256" key="1">
    <source>
        <dbReference type="SAM" id="Phobius"/>
    </source>
</evidence>
<dbReference type="Proteomes" id="UP000037035">
    <property type="component" value="Unassembled WGS sequence"/>
</dbReference>
<keyword evidence="1" id="KW-0472">Membrane</keyword>
<feature type="transmembrane region" description="Helical" evidence="1">
    <location>
        <begin position="20"/>
        <end position="41"/>
    </location>
</feature>
<evidence type="ECO:0000313" key="2">
    <source>
        <dbReference type="EMBL" id="KNZ63653.1"/>
    </source>
</evidence>
<keyword evidence="3" id="KW-1185">Reference proteome</keyword>
<proteinExistence type="predicted"/>
<gene>
    <name evidence="2" type="ORF">VP01_1117g3</name>
</gene>
<accession>A0A0L6VSG2</accession>
<evidence type="ECO:0000313" key="3">
    <source>
        <dbReference type="Proteomes" id="UP000037035"/>
    </source>
</evidence>
<dbReference type="AlphaFoldDB" id="A0A0L6VSG2"/>
<dbReference type="EMBL" id="LAVV01001310">
    <property type="protein sequence ID" value="KNZ63653.1"/>
    <property type="molecule type" value="Genomic_DNA"/>
</dbReference>